<reference evidence="1 2" key="1">
    <citation type="submission" date="2018-11" db="EMBL/GenBank/DDBJ databases">
        <title>Photobacterium sp. BEI247 sp. nov., a marine bacterium isolated from Yongle Blue Hole in the South China Sea.</title>
        <authorList>
            <person name="Wang X."/>
        </authorList>
    </citation>
    <scope>NUCLEOTIDE SEQUENCE [LARGE SCALE GENOMIC DNA]</scope>
    <source>
        <strain evidence="2">BEI247</strain>
    </source>
</reference>
<name>A0A444JHX4_9GAMM</name>
<sequence length="191" mass="21796">MDSLIAVLAAGSLIPTIAIIIKKLVIDQVFKNINKEIKIESSSGKSRNYLVNADIDEREIMRIIESEIDFEMVVRKSLNKYINKNRKQKLTVLDDYNADFIVEMDGKKVAVEAKSNLDNFKAIWAKHYIDGNENINELILVVNSKISEQIRLDIEDAIGDSRVKFISSPNGRRLNESLENLLNTEFKIKKV</sequence>
<gene>
    <name evidence="1" type="ORF">EDI28_25690</name>
</gene>
<proteinExistence type="predicted"/>
<keyword evidence="2" id="KW-1185">Reference proteome</keyword>
<protein>
    <submittedName>
        <fullName evidence="1">Uncharacterized protein</fullName>
    </submittedName>
</protein>
<dbReference type="EMBL" id="RJLM01000039">
    <property type="protein sequence ID" value="RWX52744.1"/>
    <property type="molecule type" value="Genomic_DNA"/>
</dbReference>
<dbReference type="Proteomes" id="UP000287563">
    <property type="component" value="Unassembled WGS sequence"/>
</dbReference>
<dbReference type="AlphaFoldDB" id="A0A444JHX4"/>
<comment type="caution">
    <text evidence="1">The sequence shown here is derived from an EMBL/GenBank/DDBJ whole genome shotgun (WGS) entry which is preliminary data.</text>
</comment>
<dbReference type="OrthoDB" id="9864442at2"/>
<dbReference type="RefSeq" id="WP_128786650.1">
    <property type="nucleotide sequence ID" value="NZ_RJLM01000039.1"/>
</dbReference>
<evidence type="ECO:0000313" key="2">
    <source>
        <dbReference type="Proteomes" id="UP000287563"/>
    </source>
</evidence>
<evidence type="ECO:0000313" key="1">
    <source>
        <dbReference type="EMBL" id="RWX52744.1"/>
    </source>
</evidence>
<organism evidence="1 2">
    <name type="scientific">Photobacterium chitinilyticum</name>
    <dbReference type="NCBI Taxonomy" id="2485123"/>
    <lineage>
        <taxon>Bacteria</taxon>
        <taxon>Pseudomonadati</taxon>
        <taxon>Pseudomonadota</taxon>
        <taxon>Gammaproteobacteria</taxon>
        <taxon>Vibrionales</taxon>
        <taxon>Vibrionaceae</taxon>
        <taxon>Photobacterium</taxon>
    </lineage>
</organism>
<accession>A0A444JHX4</accession>